<evidence type="ECO:0000313" key="1">
    <source>
        <dbReference type="EMBL" id="KAI3816715.1"/>
    </source>
</evidence>
<gene>
    <name evidence="1" type="ORF">L1987_16419</name>
</gene>
<keyword evidence="2" id="KW-1185">Reference proteome</keyword>
<sequence length="91" mass="10841">MGRGLCALECFRFQYLKGFFLVNATYYCLWAHYCLYSAMTFSRIVLLQGSRVFIFILLLAQDLTRIKFMTNAILLREMMDDPLLSKYRCWL</sequence>
<comment type="caution">
    <text evidence="1">The sequence shown here is derived from an EMBL/GenBank/DDBJ whole genome shotgun (WGS) entry which is preliminary data.</text>
</comment>
<accession>A0ACB9JAE5</accession>
<reference evidence="2" key="1">
    <citation type="journal article" date="2022" name="Mol. Ecol. Resour.">
        <title>The genomes of chicory, endive, great burdock and yacon provide insights into Asteraceae palaeo-polyploidization history and plant inulin production.</title>
        <authorList>
            <person name="Fan W."/>
            <person name="Wang S."/>
            <person name="Wang H."/>
            <person name="Wang A."/>
            <person name="Jiang F."/>
            <person name="Liu H."/>
            <person name="Zhao H."/>
            <person name="Xu D."/>
            <person name="Zhang Y."/>
        </authorList>
    </citation>
    <scope>NUCLEOTIDE SEQUENCE [LARGE SCALE GENOMIC DNA]</scope>
    <source>
        <strain evidence="2">cv. Yunnan</strain>
    </source>
</reference>
<dbReference type="EMBL" id="CM042022">
    <property type="protein sequence ID" value="KAI3816715.1"/>
    <property type="molecule type" value="Genomic_DNA"/>
</dbReference>
<proteinExistence type="predicted"/>
<protein>
    <submittedName>
        <fullName evidence="1">Uncharacterized protein</fullName>
    </submittedName>
</protein>
<name>A0ACB9JAE5_9ASTR</name>
<dbReference type="Proteomes" id="UP001056120">
    <property type="component" value="Linkage Group LG05"/>
</dbReference>
<organism evidence="1 2">
    <name type="scientific">Smallanthus sonchifolius</name>
    <dbReference type="NCBI Taxonomy" id="185202"/>
    <lineage>
        <taxon>Eukaryota</taxon>
        <taxon>Viridiplantae</taxon>
        <taxon>Streptophyta</taxon>
        <taxon>Embryophyta</taxon>
        <taxon>Tracheophyta</taxon>
        <taxon>Spermatophyta</taxon>
        <taxon>Magnoliopsida</taxon>
        <taxon>eudicotyledons</taxon>
        <taxon>Gunneridae</taxon>
        <taxon>Pentapetalae</taxon>
        <taxon>asterids</taxon>
        <taxon>campanulids</taxon>
        <taxon>Asterales</taxon>
        <taxon>Asteraceae</taxon>
        <taxon>Asteroideae</taxon>
        <taxon>Heliantheae alliance</taxon>
        <taxon>Millerieae</taxon>
        <taxon>Smallanthus</taxon>
    </lineage>
</organism>
<evidence type="ECO:0000313" key="2">
    <source>
        <dbReference type="Proteomes" id="UP001056120"/>
    </source>
</evidence>
<reference evidence="1 2" key="2">
    <citation type="journal article" date="2022" name="Mol. Ecol. Resour.">
        <title>The genomes of chicory, endive, great burdock and yacon provide insights into Asteraceae paleo-polyploidization history and plant inulin production.</title>
        <authorList>
            <person name="Fan W."/>
            <person name="Wang S."/>
            <person name="Wang H."/>
            <person name="Wang A."/>
            <person name="Jiang F."/>
            <person name="Liu H."/>
            <person name="Zhao H."/>
            <person name="Xu D."/>
            <person name="Zhang Y."/>
        </authorList>
    </citation>
    <scope>NUCLEOTIDE SEQUENCE [LARGE SCALE GENOMIC DNA]</scope>
    <source>
        <strain evidence="2">cv. Yunnan</strain>
        <tissue evidence="1">Leaves</tissue>
    </source>
</reference>